<evidence type="ECO:0000313" key="4">
    <source>
        <dbReference type="EMBL" id="KNE89168.1"/>
    </source>
</evidence>
<keyword evidence="2 4" id="KW-0689">Ribosomal protein</keyword>
<dbReference type="OrthoDB" id="274752at2759"/>
<name>A0A0L0UQ62_9BASI</name>
<dbReference type="Proteomes" id="UP000054564">
    <property type="component" value="Unassembled WGS sequence"/>
</dbReference>
<comment type="similarity">
    <text evidence="1">Belongs to the universal ribosomal protein uS17 family.</text>
</comment>
<reference evidence="4" key="1">
    <citation type="submission" date="2014-03" db="EMBL/GenBank/DDBJ databases">
        <title>Cloning and expression analysis of gamma-glutamylcysteines synthetase in perennial ryegrass.</title>
        <authorList>
            <person name="Wei S."/>
            <person name="Sun Z."/>
        </authorList>
    </citation>
    <scope>NUCLEOTIDE SEQUENCE</scope>
    <source>
        <strain evidence="4">Race PST-78</strain>
    </source>
</reference>
<dbReference type="InterPro" id="IPR000266">
    <property type="entry name" value="Ribosomal_uS17"/>
</dbReference>
<dbReference type="SUPFAM" id="SSF50249">
    <property type="entry name" value="Nucleic acid-binding proteins"/>
    <property type="match status" value="1"/>
</dbReference>
<dbReference type="AlphaFoldDB" id="A0A0L0UQ62"/>
<dbReference type="Gene3D" id="2.40.50.140">
    <property type="entry name" value="Nucleic acid-binding proteins"/>
    <property type="match status" value="1"/>
</dbReference>
<sequence length="88" mass="9936">MSFLPVYKYVYKPVVGVVIQSGVHPKTLKVLKTSQVLHRVVPKAMNKTVVYTVHDEKSKANRGDKVEIVPTGRRISANKTYTLSKIIR</sequence>
<keyword evidence="6" id="KW-1185">Reference proteome</keyword>
<evidence type="ECO:0000256" key="1">
    <source>
        <dbReference type="ARBA" id="ARBA00010254"/>
    </source>
</evidence>
<organism evidence="4 6">
    <name type="scientific">Puccinia striiformis f. sp. tritici PST-78</name>
    <dbReference type="NCBI Taxonomy" id="1165861"/>
    <lineage>
        <taxon>Eukaryota</taxon>
        <taxon>Fungi</taxon>
        <taxon>Dikarya</taxon>
        <taxon>Basidiomycota</taxon>
        <taxon>Pucciniomycotina</taxon>
        <taxon>Pucciniomycetes</taxon>
        <taxon>Pucciniales</taxon>
        <taxon>Pucciniaceae</taxon>
        <taxon>Puccinia</taxon>
    </lineage>
</organism>
<dbReference type="GO" id="GO:1990904">
    <property type="term" value="C:ribonucleoprotein complex"/>
    <property type="evidence" value="ECO:0007669"/>
    <property type="project" value="UniProtKB-KW"/>
</dbReference>
<comment type="caution">
    <text evidence="4">The sequence shown here is derived from an EMBL/GenBank/DDBJ whole genome shotgun (WGS) entry which is preliminary data.</text>
</comment>
<dbReference type="EMBL" id="AJIL01000018">
    <property type="protein sequence ID" value="KNF03325.1"/>
    <property type="molecule type" value="Genomic_DNA"/>
</dbReference>
<dbReference type="EMBL" id="AJIL01000468">
    <property type="protein sequence ID" value="KNE89168.1"/>
    <property type="molecule type" value="Genomic_DNA"/>
</dbReference>
<dbReference type="GO" id="GO:0003735">
    <property type="term" value="F:structural constituent of ribosome"/>
    <property type="evidence" value="ECO:0007669"/>
    <property type="project" value="InterPro"/>
</dbReference>
<dbReference type="InterPro" id="IPR012340">
    <property type="entry name" value="NA-bd_OB-fold"/>
</dbReference>
<evidence type="ECO:0000313" key="5">
    <source>
        <dbReference type="EMBL" id="KNF03325.1"/>
    </source>
</evidence>
<protein>
    <submittedName>
        <fullName evidence="4">30S ribosomal protein S17</fullName>
    </submittedName>
</protein>
<dbReference type="GO" id="GO:0005840">
    <property type="term" value="C:ribosome"/>
    <property type="evidence" value="ECO:0007669"/>
    <property type="project" value="UniProtKB-KW"/>
</dbReference>
<gene>
    <name evidence="5" type="ORF">PSTG_03592</name>
    <name evidence="4" type="ORF">PSTG_17374</name>
</gene>
<dbReference type="Pfam" id="PF00366">
    <property type="entry name" value="Ribosomal_S17"/>
    <property type="match status" value="1"/>
</dbReference>
<evidence type="ECO:0000256" key="3">
    <source>
        <dbReference type="ARBA" id="ARBA00023274"/>
    </source>
</evidence>
<dbReference type="GO" id="GO:0006412">
    <property type="term" value="P:translation"/>
    <property type="evidence" value="ECO:0007669"/>
    <property type="project" value="InterPro"/>
</dbReference>
<proteinExistence type="inferred from homology"/>
<reference evidence="6" key="2">
    <citation type="submission" date="2014-03" db="EMBL/GenBank/DDBJ databases">
        <title>The Genome Sequence of Puccinia striiformis f. sp. tritici PST-78.</title>
        <authorList>
            <consortium name="The Broad Institute Genome Sequencing Platform"/>
            <person name="Cuomo C."/>
            <person name="Hulbert S."/>
            <person name="Chen X."/>
            <person name="Walker B."/>
            <person name="Young S.K."/>
            <person name="Zeng Q."/>
            <person name="Gargeya S."/>
            <person name="Fitzgerald M."/>
            <person name="Haas B."/>
            <person name="Abouelleil A."/>
            <person name="Alvarado L."/>
            <person name="Arachchi H.M."/>
            <person name="Berlin A.M."/>
            <person name="Chapman S.B."/>
            <person name="Goldberg J."/>
            <person name="Griggs A."/>
            <person name="Gujja S."/>
            <person name="Hansen M."/>
            <person name="Howarth C."/>
            <person name="Imamovic A."/>
            <person name="Larimer J."/>
            <person name="McCowan C."/>
            <person name="Montmayeur A."/>
            <person name="Murphy C."/>
            <person name="Neiman D."/>
            <person name="Pearson M."/>
            <person name="Priest M."/>
            <person name="Roberts A."/>
            <person name="Saif S."/>
            <person name="Shea T."/>
            <person name="Sisk P."/>
            <person name="Sykes S."/>
            <person name="Wortman J."/>
            <person name="Nusbaum C."/>
            <person name="Birren B."/>
        </authorList>
    </citation>
    <scope>NUCLEOTIDE SEQUENCE [LARGE SCALE GENOMIC DNA]</scope>
    <source>
        <strain evidence="6">race PST-78</strain>
    </source>
</reference>
<keyword evidence="3" id="KW-0687">Ribonucleoprotein</keyword>
<evidence type="ECO:0000256" key="2">
    <source>
        <dbReference type="ARBA" id="ARBA00022980"/>
    </source>
</evidence>
<evidence type="ECO:0000313" key="6">
    <source>
        <dbReference type="Proteomes" id="UP000054564"/>
    </source>
</evidence>
<accession>A0A0L0UQ62</accession>